<dbReference type="GO" id="GO:0005737">
    <property type="term" value="C:cytoplasm"/>
    <property type="evidence" value="ECO:0007669"/>
    <property type="project" value="UniProtKB-SubCell"/>
</dbReference>
<dbReference type="FunFam" id="3.10.450.50:FF:000005">
    <property type="entry name" value="Nuclear transport factor 2"/>
    <property type="match status" value="1"/>
</dbReference>
<feature type="domain" description="NTF2" evidence="3">
    <location>
        <begin position="7"/>
        <end position="121"/>
    </location>
</feature>
<evidence type="ECO:0000259" key="3">
    <source>
        <dbReference type="PROSITE" id="PS50177"/>
    </source>
</evidence>
<comment type="function">
    <text evidence="2">Has a role in nuclear-cytoplasmic transport of proteins and mRNAs.</text>
</comment>
<dbReference type="GO" id="GO:0006606">
    <property type="term" value="P:protein import into nucleus"/>
    <property type="evidence" value="ECO:0007669"/>
    <property type="project" value="UniProtKB-ARBA"/>
</dbReference>
<dbReference type="PANTHER" id="PTHR12612">
    <property type="entry name" value="NUCLEAR TRANSPORT FACTOR 2"/>
    <property type="match status" value="1"/>
</dbReference>
<dbReference type="InterPro" id="IPR045875">
    <property type="entry name" value="NTF2"/>
</dbReference>
<protein>
    <recommendedName>
        <fullName evidence="2">Nuclear transport factor 2</fullName>
        <shortName evidence="2">NTF-2</shortName>
    </recommendedName>
</protein>
<dbReference type="InterPro" id="IPR018222">
    <property type="entry name" value="Nuclear_transport_factor_2_euk"/>
</dbReference>
<dbReference type="Pfam" id="PF02136">
    <property type="entry name" value="NTF2"/>
    <property type="match status" value="1"/>
</dbReference>
<dbReference type="SUPFAM" id="SSF54427">
    <property type="entry name" value="NTF2-like"/>
    <property type="match status" value="1"/>
</dbReference>
<dbReference type="PROSITE" id="PS50177">
    <property type="entry name" value="NTF2_DOMAIN"/>
    <property type="match status" value="1"/>
</dbReference>
<evidence type="ECO:0000313" key="4">
    <source>
        <dbReference type="EMBL" id="CEM51349.1"/>
    </source>
</evidence>
<organism evidence="4">
    <name type="scientific">Chromera velia CCMP2878</name>
    <dbReference type="NCBI Taxonomy" id="1169474"/>
    <lineage>
        <taxon>Eukaryota</taxon>
        <taxon>Sar</taxon>
        <taxon>Alveolata</taxon>
        <taxon>Colpodellida</taxon>
        <taxon>Chromeraceae</taxon>
        <taxon>Chromera</taxon>
    </lineage>
</organism>
<keyword evidence="2" id="KW-0653">Protein transport</keyword>
<gene>
    <name evidence="4" type="ORF">Cvel_1738</name>
</gene>
<evidence type="ECO:0000256" key="2">
    <source>
        <dbReference type="RuleBase" id="RU369002"/>
    </source>
</evidence>
<dbReference type="AlphaFoldDB" id="A0A0G4I329"/>
<dbReference type="PhylomeDB" id="A0A0G4I329"/>
<sequence>MTDFTSVGTQFVQHYYTTFDSNRAALEPLYSDQSMLTFEEQQCLGRAQIIEKLKSLPFQTVKHQIVKCDCQPTVNNGVIVFVTGNLMVDQEQNPLKFAQVFHLAVNPNGQGYYCHNDLFRLNVG</sequence>
<name>A0A0G4I329_9ALVE</name>
<proteinExistence type="predicted"/>
<comment type="subcellular location">
    <subcellularLocation>
        <location evidence="2">Cytoplasm</location>
    </subcellularLocation>
    <subcellularLocation>
        <location evidence="2">Nucleus</location>
    </subcellularLocation>
</comment>
<dbReference type="EMBL" id="CDMZ01004921">
    <property type="protein sequence ID" value="CEM51349.1"/>
    <property type="molecule type" value="Genomic_DNA"/>
</dbReference>
<dbReference type="GO" id="GO:0051028">
    <property type="term" value="P:mRNA transport"/>
    <property type="evidence" value="ECO:0007669"/>
    <property type="project" value="UniProtKB-UniRule"/>
</dbReference>
<reference evidence="4" key="1">
    <citation type="submission" date="2014-11" db="EMBL/GenBank/DDBJ databases">
        <authorList>
            <person name="Otto D Thomas"/>
            <person name="Naeem Raeece"/>
        </authorList>
    </citation>
    <scope>NUCLEOTIDE SEQUENCE</scope>
</reference>
<dbReference type="InterPro" id="IPR002075">
    <property type="entry name" value="NTF2_dom"/>
</dbReference>
<dbReference type="InterPro" id="IPR032710">
    <property type="entry name" value="NTF2-like_dom_sf"/>
</dbReference>
<accession>A0A0G4I329</accession>
<dbReference type="GO" id="GO:0005635">
    <property type="term" value="C:nuclear envelope"/>
    <property type="evidence" value="ECO:0007669"/>
    <property type="project" value="UniProtKB-ARBA"/>
</dbReference>
<keyword evidence="1 2" id="KW-0963">Cytoplasm</keyword>
<keyword evidence="2" id="KW-0539">Nucleus</keyword>
<keyword evidence="2" id="KW-0813">Transport</keyword>
<dbReference type="Gene3D" id="3.10.450.50">
    <property type="match status" value="1"/>
</dbReference>
<dbReference type="VEuPathDB" id="CryptoDB:Cvel_1738"/>
<dbReference type="CDD" id="cd00780">
    <property type="entry name" value="NTF2"/>
    <property type="match status" value="1"/>
</dbReference>
<evidence type="ECO:0000256" key="1">
    <source>
        <dbReference type="ARBA" id="ARBA00022490"/>
    </source>
</evidence>